<accession>A0ABQ5QI99</accession>
<evidence type="ECO:0000259" key="2">
    <source>
        <dbReference type="Pfam" id="PF13699"/>
    </source>
</evidence>
<reference evidence="3 4" key="1">
    <citation type="journal article" date="2023" name="Antonie Van Leeuwenhoek">
        <title>Mesoterricola silvestris gen. nov., sp. nov., Mesoterricola sediminis sp. nov., Geothrix oryzae sp. nov., Geothrix edaphica sp. nov., Geothrix rubra sp. nov., and Geothrix limicola sp. nov., six novel members of Acidobacteriota isolated from soils.</title>
        <authorList>
            <person name="Itoh H."/>
            <person name="Sugisawa Y."/>
            <person name="Mise K."/>
            <person name="Xu Z."/>
            <person name="Kuniyasu M."/>
            <person name="Ushijima N."/>
            <person name="Kawano K."/>
            <person name="Kobayashi E."/>
            <person name="Shiratori Y."/>
            <person name="Masuda Y."/>
            <person name="Senoo K."/>
        </authorList>
    </citation>
    <scope>NUCLEOTIDE SEQUENCE [LARGE SCALE GENOMIC DNA]</scope>
    <source>
        <strain evidence="3 4">Red804</strain>
    </source>
</reference>
<evidence type="ECO:0000256" key="1">
    <source>
        <dbReference type="SAM" id="MobiDB-lite"/>
    </source>
</evidence>
<feature type="domain" description="eCIS core" evidence="2">
    <location>
        <begin position="78"/>
        <end position="154"/>
    </location>
</feature>
<organism evidence="3 4">
    <name type="scientific">Geothrix limicola</name>
    <dbReference type="NCBI Taxonomy" id="2927978"/>
    <lineage>
        <taxon>Bacteria</taxon>
        <taxon>Pseudomonadati</taxon>
        <taxon>Acidobacteriota</taxon>
        <taxon>Holophagae</taxon>
        <taxon>Holophagales</taxon>
        <taxon>Holophagaceae</taxon>
        <taxon>Geothrix</taxon>
    </lineage>
</organism>
<keyword evidence="4" id="KW-1185">Reference proteome</keyword>
<protein>
    <recommendedName>
        <fullName evidence="2">eCIS core domain-containing protein</fullName>
    </recommendedName>
</protein>
<gene>
    <name evidence="3" type="ORF">GETHLI_26380</name>
</gene>
<dbReference type="Proteomes" id="UP001165069">
    <property type="component" value="Unassembled WGS sequence"/>
</dbReference>
<dbReference type="Pfam" id="PF13699">
    <property type="entry name" value="eCIS_core"/>
    <property type="match status" value="1"/>
</dbReference>
<feature type="region of interest" description="Disordered" evidence="1">
    <location>
        <begin position="47"/>
        <end position="72"/>
    </location>
</feature>
<dbReference type="InterPro" id="IPR025295">
    <property type="entry name" value="eCIS_core_dom"/>
</dbReference>
<comment type="caution">
    <text evidence="3">The sequence shown here is derived from an EMBL/GenBank/DDBJ whole genome shotgun (WGS) entry which is preliminary data.</text>
</comment>
<name>A0ABQ5QI99_9BACT</name>
<dbReference type="RefSeq" id="WP_285576081.1">
    <property type="nucleotide sequence ID" value="NZ_BSDE01000005.1"/>
</dbReference>
<proteinExistence type="predicted"/>
<evidence type="ECO:0000313" key="3">
    <source>
        <dbReference type="EMBL" id="GLH74136.1"/>
    </source>
</evidence>
<sequence>MNGTTLQSSAQPAKKVSQTFLPGRLLQRQCDCGTHSPGGGACEACQKKKLQRSPERGSSGTTAAPGLVHDVLSRPGQPLDPATRAFMEPRFGQDFSRVRVHADAGAAASAREVGARAYTVGRHIVFGPGGFSPASPGGRELLAHELTHVVQQGPGRDLEAGAELSVDPSPAAEQEAQAVSARIMSPEAASPAAVRPSPAGIQRMPLALQRSLGDGECTSKGVPCATGDACAKPDKEPAAALGQSTAWTLTVNIDTEASSWENALRTTSFGHAFVHFSENSGREFSYGFYPAGAVPNENVRSVPGCVHHPDTTHDRCTDRKVTYSLTQPQYTAALTVAQNQCRSPRNYGQTFTCATFATEVAQAAGQSIPSARSEPTTVFYQEVPGVDNPNTLQDNVDAEVEKDPKKKGFWNSATPPPLRLQPVEPIALDGDPNAPVFKLDWLPVDGATLRWRLYDSQDRHYLMRGAEGDQDALDFLDFTANKSAIIGRKTRDLLKQRGVSAGRVQCSVRFPVKGWTDQVLTLPVSFV</sequence>
<dbReference type="EMBL" id="BSDE01000005">
    <property type="protein sequence ID" value="GLH74136.1"/>
    <property type="molecule type" value="Genomic_DNA"/>
</dbReference>
<evidence type="ECO:0000313" key="4">
    <source>
        <dbReference type="Proteomes" id="UP001165069"/>
    </source>
</evidence>